<name>A0ABV6TDH1_9ACTN</name>
<accession>A0ABV6TDH1</accession>
<sequence length="157" mass="16969">MNKPFQEHSAWTGRQLGTDARVPLTDDLPRFIDLSARLTGFDEASLQATGLTEVYRAVAAEELGVERYARLLRELRELDDAMDGELREAARAVTYLWYTGSWPGPPPTVVSPRAYAEGLVWKAAGLKAPATDPGGYGSWGEAGDRTGQDAGAEGSGR</sequence>
<organism evidence="2 3">
    <name type="scientific">Streptomyces noboritoensis</name>
    <dbReference type="NCBI Taxonomy" id="67337"/>
    <lineage>
        <taxon>Bacteria</taxon>
        <taxon>Bacillati</taxon>
        <taxon>Actinomycetota</taxon>
        <taxon>Actinomycetes</taxon>
        <taxon>Kitasatosporales</taxon>
        <taxon>Streptomycetaceae</taxon>
        <taxon>Streptomyces</taxon>
    </lineage>
</organism>
<dbReference type="Proteomes" id="UP001589887">
    <property type="component" value="Unassembled WGS sequence"/>
</dbReference>
<evidence type="ECO:0000313" key="2">
    <source>
        <dbReference type="EMBL" id="MFC0843822.1"/>
    </source>
</evidence>
<reference evidence="2 3" key="1">
    <citation type="submission" date="2024-09" db="EMBL/GenBank/DDBJ databases">
        <authorList>
            <person name="Sun Q."/>
            <person name="Mori K."/>
        </authorList>
    </citation>
    <scope>NUCLEOTIDE SEQUENCE [LARGE SCALE GENOMIC DNA]</scope>
    <source>
        <strain evidence="2 3">JCM 4557</strain>
    </source>
</reference>
<gene>
    <name evidence="2" type="ORF">ACFH04_08850</name>
</gene>
<feature type="region of interest" description="Disordered" evidence="1">
    <location>
        <begin position="129"/>
        <end position="157"/>
    </location>
</feature>
<protein>
    <submittedName>
        <fullName evidence="2">Uncharacterized protein</fullName>
    </submittedName>
</protein>
<evidence type="ECO:0000313" key="3">
    <source>
        <dbReference type="Proteomes" id="UP001589887"/>
    </source>
</evidence>
<dbReference type="RefSeq" id="WP_394317586.1">
    <property type="nucleotide sequence ID" value="NZ_JBHMQV010000009.1"/>
</dbReference>
<evidence type="ECO:0000256" key="1">
    <source>
        <dbReference type="SAM" id="MobiDB-lite"/>
    </source>
</evidence>
<keyword evidence="3" id="KW-1185">Reference proteome</keyword>
<comment type="caution">
    <text evidence="2">The sequence shown here is derived from an EMBL/GenBank/DDBJ whole genome shotgun (WGS) entry which is preliminary data.</text>
</comment>
<dbReference type="EMBL" id="JBHMQV010000009">
    <property type="protein sequence ID" value="MFC0843822.1"/>
    <property type="molecule type" value="Genomic_DNA"/>
</dbReference>
<proteinExistence type="predicted"/>